<keyword evidence="3" id="KW-1003">Cell membrane</keyword>
<evidence type="ECO:0000313" key="9">
    <source>
        <dbReference type="Proteomes" id="UP000656042"/>
    </source>
</evidence>
<evidence type="ECO:0000256" key="3">
    <source>
        <dbReference type="ARBA" id="ARBA00022475"/>
    </source>
</evidence>
<comment type="caution">
    <text evidence="8">The sequence shown here is derived from an EMBL/GenBank/DDBJ whole genome shotgun (WGS) entry which is preliminary data.</text>
</comment>
<accession>A0A8J3BW32</accession>
<dbReference type="PANTHER" id="PTHR30065:SF1">
    <property type="entry name" value="SURFACE PRESENTATION OF ANTIGENS PROTEIN SPAR"/>
    <property type="match status" value="1"/>
</dbReference>
<feature type="transmembrane region" description="Helical" evidence="7">
    <location>
        <begin position="213"/>
        <end position="233"/>
    </location>
</feature>
<gene>
    <name evidence="8" type="primary">fliR</name>
    <name evidence="8" type="ORF">GCM10012284_16190</name>
</gene>
<organism evidence="8 9">
    <name type="scientific">Mangrovihabitans endophyticus</name>
    <dbReference type="NCBI Taxonomy" id="1751298"/>
    <lineage>
        <taxon>Bacteria</taxon>
        <taxon>Bacillati</taxon>
        <taxon>Actinomycetota</taxon>
        <taxon>Actinomycetes</taxon>
        <taxon>Micromonosporales</taxon>
        <taxon>Micromonosporaceae</taxon>
        <taxon>Mangrovihabitans</taxon>
    </lineage>
</organism>
<keyword evidence="8" id="KW-0969">Cilium</keyword>
<feature type="transmembrane region" description="Helical" evidence="7">
    <location>
        <begin position="67"/>
        <end position="92"/>
    </location>
</feature>
<evidence type="ECO:0000313" key="8">
    <source>
        <dbReference type="EMBL" id="GGK82874.1"/>
    </source>
</evidence>
<protein>
    <submittedName>
        <fullName evidence="8">Flagellar biosynthetic protein FliR</fullName>
    </submittedName>
</protein>
<dbReference type="EMBL" id="BMMX01000004">
    <property type="protein sequence ID" value="GGK82874.1"/>
    <property type="molecule type" value="Genomic_DNA"/>
</dbReference>
<comment type="similarity">
    <text evidence="2">Belongs to the FliR/MopE/SpaR family.</text>
</comment>
<comment type="subcellular location">
    <subcellularLocation>
        <location evidence="1">Cell membrane</location>
        <topology evidence="1">Multi-pass membrane protein</topology>
    </subcellularLocation>
</comment>
<reference evidence="8" key="2">
    <citation type="submission" date="2020-09" db="EMBL/GenBank/DDBJ databases">
        <authorList>
            <person name="Sun Q."/>
            <person name="Zhou Y."/>
        </authorList>
    </citation>
    <scope>NUCLEOTIDE SEQUENCE</scope>
    <source>
        <strain evidence="8">CGMCC 4.7299</strain>
    </source>
</reference>
<keyword evidence="5 7" id="KW-1133">Transmembrane helix</keyword>
<dbReference type="GO" id="GO:0006605">
    <property type="term" value="P:protein targeting"/>
    <property type="evidence" value="ECO:0007669"/>
    <property type="project" value="InterPro"/>
</dbReference>
<keyword evidence="8" id="KW-0282">Flagellum</keyword>
<evidence type="ECO:0000256" key="2">
    <source>
        <dbReference type="ARBA" id="ARBA00009772"/>
    </source>
</evidence>
<keyword evidence="8" id="KW-0966">Cell projection</keyword>
<reference evidence="8" key="1">
    <citation type="journal article" date="2014" name="Int. J. Syst. Evol. Microbiol.">
        <title>Complete genome sequence of Corynebacterium casei LMG S-19264T (=DSM 44701T), isolated from a smear-ripened cheese.</title>
        <authorList>
            <consortium name="US DOE Joint Genome Institute (JGI-PGF)"/>
            <person name="Walter F."/>
            <person name="Albersmeier A."/>
            <person name="Kalinowski J."/>
            <person name="Ruckert C."/>
        </authorList>
    </citation>
    <scope>NUCLEOTIDE SEQUENCE</scope>
    <source>
        <strain evidence="8">CGMCC 4.7299</strain>
    </source>
</reference>
<keyword evidence="9" id="KW-1185">Reference proteome</keyword>
<dbReference type="RefSeq" id="WP_189078478.1">
    <property type="nucleotide sequence ID" value="NZ_BMMX01000004.1"/>
</dbReference>
<feature type="transmembrane region" description="Helical" evidence="7">
    <location>
        <begin position="168"/>
        <end position="193"/>
    </location>
</feature>
<keyword evidence="4 7" id="KW-0812">Transmembrane</keyword>
<dbReference type="PRINTS" id="PR00953">
    <property type="entry name" value="TYPE3IMRPROT"/>
</dbReference>
<name>A0A8J3BW32_9ACTN</name>
<proteinExistence type="inferred from homology"/>
<dbReference type="Proteomes" id="UP000656042">
    <property type="component" value="Unassembled WGS sequence"/>
</dbReference>
<feature type="transmembrane region" description="Helical" evidence="7">
    <location>
        <begin position="7"/>
        <end position="26"/>
    </location>
</feature>
<evidence type="ECO:0000256" key="6">
    <source>
        <dbReference type="ARBA" id="ARBA00023136"/>
    </source>
</evidence>
<keyword evidence="6 7" id="KW-0472">Membrane</keyword>
<dbReference type="Pfam" id="PF01311">
    <property type="entry name" value="Bac_export_1"/>
    <property type="match status" value="1"/>
</dbReference>
<dbReference type="InterPro" id="IPR002010">
    <property type="entry name" value="T3SS_IM_R"/>
</dbReference>
<sequence>MNLDVPVADLIAVMLGAVRAGAWMMVSPPFQSRLIPPQVKALLSVGLALPMLPYLREGVPPTTTADLVASAALQVFVGAALGFVTLLFFSAVQAAGDLLDLFGGFTLATAYDPLSQNQSSVFGRFYNLMAVTLLFATEGHQLVLRGFLRTFRTLPLDASISLSTLTDLLTHGIADMFLAALQIAGPLIAVLFLTDAAFGLLNRVAPALNAFQLGFPAKIFLVLALVGTAITVLPGTVDNLVDRAVTAVVGLTSP</sequence>
<evidence type="ECO:0000256" key="5">
    <source>
        <dbReference type="ARBA" id="ARBA00022989"/>
    </source>
</evidence>
<dbReference type="GO" id="GO:0005886">
    <property type="term" value="C:plasma membrane"/>
    <property type="evidence" value="ECO:0007669"/>
    <property type="project" value="UniProtKB-SubCell"/>
</dbReference>
<evidence type="ECO:0000256" key="1">
    <source>
        <dbReference type="ARBA" id="ARBA00004651"/>
    </source>
</evidence>
<evidence type="ECO:0000256" key="7">
    <source>
        <dbReference type="SAM" id="Phobius"/>
    </source>
</evidence>
<evidence type="ECO:0000256" key="4">
    <source>
        <dbReference type="ARBA" id="ARBA00022692"/>
    </source>
</evidence>
<dbReference type="AlphaFoldDB" id="A0A8J3BW32"/>
<dbReference type="PANTHER" id="PTHR30065">
    <property type="entry name" value="FLAGELLAR BIOSYNTHETIC PROTEIN FLIR"/>
    <property type="match status" value="1"/>
</dbReference>